<comment type="caution">
    <text evidence="2">The sequence shown here is derived from an EMBL/GenBank/DDBJ whole genome shotgun (WGS) entry which is preliminary data.</text>
</comment>
<dbReference type="EMBL" id="JAPJZI010000001">
    <property type="protein sequence ID" value="MDA5399737.1"/>
    <property type="molecule type" value="Genomic_DNA"/>
</dbReference>
<gene>
    <name evidence="2" type="ORF">OQ273_14235</name>
</gene>
<accession>A0A9X3UJU2</accession>
<dbReference type="Proteomes" id="UP001151234">
    <property type="component" value="Unassembled WGS sequence"/>
</dbReference>
<protein>
    <recommendedName>
        <fullName evidence="4">Secreted protein</fullName>
    </recommendedName>
</protein>
<name>A0A9X3UJU2_9HYPH</name>
<keyword evidence="1" id="KW-0732">Signal</keyword>
<feature type="chain" id="PRO_5040790286" description="Secreted protein" evidence="1">
    <location>
        <begin position="32"/>
        <end position="109"/>
    </location>
</feature>
<evidence type="ECO:0008006" key="4">
    <source>
        <dbReference type="Google" id="ProtNLM"/>
    </source>
</evidence>
<sequence length="109" mass="11575">MTYPTKNARFGGLFATMVVAATVLSVAPASAEYACKNGHHYKNGTGVNANLIAAQTYAKKQWQNKIKDEYGLAWSTWSIAKGKQVICSAGGGGSKICVARARPCKYVTG</sequence>
<feature type="signal peptide" evidence="1">
    <location>
        <begin position="1"/>
        <end position="31"/>
    </location>
</feature>
<dbReference type="RefSeq" id="WP_267991157.1">
    <property type="nucleotide sequence ID" value="NZ_JAPJZI010000001.1"/>
</dbReference>
<proteinExistence type="predicted"/>
<evidence type="ECO:0000313" key="3">
    <source>
        <dbReference type="Proteomes" id="UP001151234"/>
    </source>
</evidence>
<dbReference type="AlphaFoldDB" id="A0A9X3UJU2"/>
<reference evidence="2" key="1">
    <citation type="submission" date="2022-11" db="EMBL/GenBank/DDBJ databases">
        <title>Draft genome sequence of Hoeflea poritis E7-10 and Hoeflea prorocentri PM5-8, separated from scleractinian coral Porites lutea and marine dinoflagellate.</title>
        <authorList>
            <person name="Zhang G."/>
            <person name="Wei Q."/>
            <person name="Cai L."/>
        </authorList>
    </citation>
    <scope>NUCLEOTIDE SEQUENCE</scope>
    <source>
        <strain evidence="2">PM5-8</strain>
    </source>
</reference>
<keyword evidence="3" id="KW-1185">Reference proteome</keyword>
<evidence type="ECO:0000313" key="2">
    <source>
        <dbReference type="EMBL" id="MDA5399737.1"/>
    </source>
</evidence>
<organism evidence="2 3">
    <name type="scientific">Hoeflea prorocentri</name>
    <dbReference type="NCBI Taxonomy" id="1922333"/>
    <lineage>
        <taxon>Bacteria</taxon>
        <taxon>Pseudomonadati</taxon>
        <taxon>Pseudomonadota</taxon>
        <taxon>Alphaproteobacteria</taxon>
        <taxon>Hyphomicrobiales</taxon>
        <taxon>Rhizobiaceae</taxon>
        <taxon>Hoeflea</taxon>
    </lineage>
</organism>
<evidence type="ECO:0000256" key="1">
    <source>
        <dbReference type="SAM" id="SignalP"/>
    </source>
</evidence>